<dbReference type="InterPro" id="IPR052919">
    <property type="entry name" value="TA_system_RNase"/>
</dbReference>
<name>A0A7W9C946_9CAUL</name>
<evidence type="ECO:0000259" key="1">
    <source>
        <dbReference type="Pfam" id="PF01850"/>
    </source>
</evidence>
<dbReference type="Gene3D" id="3.40.50.1010">
    <property type="entry name" value="5'-nuclease"/>
    <property type="match status" value="1"/>
</dbReference>
<dbReference type="PANTHER" id="PTHR36173">
    <property type="entry name" value="RIBONUCLEASE VAPC16-RELATED"/>
    <property type="match status" value="1"/>
</dbReference>
<evidence type="ECO:0000313" key="3">
    <source>
        <dbReference type="Proteomes" id="UP000527324"/>
    </source>
</evidence>
<dbReference type="InterPro" id="IPR029060">
    <property type="entry name" value="PIN-like_dom_sf"/>
</dbReference>
<keyword evidence="3" id="KW-1185">Reference proteome</keyword>
<sequence>MIHLDTQVALWLYYRLDRQISRAAKAQLARARDLRLSPLVVVEIEILIEIGRVKLKTADLLLHDLQERLDLELSDASAAAVAEAACRFAWTRDPFDRLIVANAMADGATLITADRVILRHFDQAVW</sequence>
<reference evidence="2 3" key="1">
    <citation type="submission" date="2020-08" db="EMBL/GenBank/DDBJ databases">
        <title>Genomic Encyclopedia of Type Strains, Phase IV (KMG-IV): sequencing the most valuable type-strain genomes for metagenomic binning, comparative biology and taxonomic classification.</title>
        <authorList>
            <person name="Goeker M."/>
        </authorList>
    </citation>
    <scope>NUCLEOTIDE SEQUENCE [LARGE SCALE GENOMIC DNA]</scope>
    <source>
        <strain evidence="2 3">DSM 4731</strain>
    </source>
</reference>
<organism evidence="2 3">
    <name type="scientific">Brevundimonas aurantiaca</name>
    <dbReference type="NCBI Taxonomy" id="74316"/>
    <lineage>
        <taxon>Bacteria</taxon>
        <taxon>Pseudomonadati</taxon>
        <taxon>Pseudomonadota</taxon>
        <taxon>Alphaproteobacteria</taxon>
        <taxon>Caulobacterales</taxon>
        <taxon>Caulobacteraceae</taxon>
        <taxon>Brevundimonas</taxon>
    </lineage>
</organism>
<dbReference type="InterPro" id="IPR002716">
    <property type="entry name" value="PIN_dom"/>
</dbReference>
<evidence type="ECO:0000313" key="2">
    <source>
        <dbReference type="EMBL" id="MBB5741338.1"/>
    </source>
</evidence>
<gene>
    <name evidence="2" type="ORF">GGQ93_003078</name>
</gene>
<dbReference type="EMBL" id="JACHOQ010000013">
    <property type="protein sequence ID" value="MBB5741338.1"/>
    <property type="molecule type" value="Genomic_DNA"/>
</dbReference>
<dbReference type="AlphaFoldDB" id="A0A7W9C946"/>
<proteinExistence type="predicted"/>
<protein>
    <submittedName>
        <fullName evidence="2">PIN domain nuclease of toxin-antitoxin system</fullName>
    </submittedName>
</protein>
<dbReference type="Pfam" id="PF01850">
    <property type="entry name" value="PIN"/>
    <property type="match status" value="1"/>
</dbReference>
<dbReference type="Proteomes" id="UP000527324">
    <property type="component" value="Unassembled WGS sequence"/>
</dbReference>
<feature type="domain" description="PIN" evidence="1">
    <location>
        <begin position="4"/>
        <end position="117"/>
    </location>
</feature>
<dbReference type="RefSeq" id="WP_054765110.1">
    <property type="nucleotide sequence ID" value="NZ_CAJFZS010000002.1"/>
</dbReference>
<accession>A0A7W9C946</accession>
<comment type="caution">
    <text evidence="2">The sequence shown here is derived from an EMBL/GenBank/DDBJ whole genome shotgun (WGS) entry which is preliminary data.</text>
</comment>
<dbReference type="SUPFAM" id="SSF88723">
    <property type="entry name" value="PIN domain-like"/>
    <property type="match status" value="1"/>
</dbReference>